<dbReference type="Gene3D" id="2.60.40.10">
    <property type="entry name" value="Immunoglobulins"/>
    <property type="match status" value="1"/>
</dbReference>
<feature type="repeat" description="ANK" evidence="3">
    <location>
        <begin position="645"/>
        <end position="670"/>
    </location>
</feature>
<protein>
    <recommendedName>
        <fullName evidence="6">IPT/TIG domain-containing protein</fullName>
    </recommendedName>
</protein>
<dbReference type="CDD" id="cd00102">
    <property type="entry name" value="IPT"/>
    <property type="match status" value="1"/>
</dbReference>
<dbReference type="SUPFAM" id="SSF81296">
    <property type="entry name" value="E set domains"/>
    <property type="match status" value="1"/>
</dbReference>
<organism evidence="7 8">
    <name type="scientific">Spizellomyces punctatus (strain DAOM BR117)</name>
    <dbReference type="NCBI Taxonomy" id="645134"/>
    <lineage>
        <taxon>Eukaryota</taxon>
        <taxon>Fungi</taxon>
        <taxon>Fungi incertae sedis</taxon>
        <taxon>Chytridiomycota</taxon>
        <taxon>Chytridiomycota incertae sedis</taxon>
        <taxon>Chytridiomycetes</taxon>
        <taxon>Spizellomycetales</taxon>
        <taxon>Spizellomycetaceae</taxon>
        <taxon>Spizellomyces</taxon>
    </lineage>
</organism>
<accession>A0A0L0H9Y8</accession>
<dbReference type="FunCoup" id="A0A0L0H9Y8">
    <property type="interactions" value="162"/>
</dbReference>
<dbReference type="Proteomes" id="UP000053201">
    <property type="component" value="Unassembled WGS sequence"/>
</dbReference>
<evidence type="ECO:0000256" key="5">
    <source>
        <dbReference type="SAM" id="Phobius"/>
    </source>
</evidence>
<dbReference type="InParanoid" id="A0A0L0H9Y8"/>
<dbReference type="InterPro" id="IPR002909">
    <property type="entry name" value="IPT_dom"/>
</dbReference>
<gene>
    <name evidence="7" type="ORF">SPPG_06083</name>
</gene>
<keyword evidence="5" id="KW-0812">Transmembrane</keyword>
<dbReference type="OrthoDB" id="71307at2759"/>
<dbReference type="AlphaFoldDB" id="A0A0L0H9Y8"/>
<dbReference type="EMBL" id="KQ257460">
    <property type="protein sequence ID" value="KNC98375.1"/>
    <property type="molecule type" value="Genomic_DNA"/>
</dbReference>
<dbReference type="InterPro" id="IPR013783">
    <property type="entry name" value="Ig-like_fold"/>
</dbReference>
<keyword evidence="5" id="KW-1133">Transmembrane helix</keyword>
<keyword evidence="5" id="KW-0472">Membrane</keyword>
<evidence type="ECO:0000259" key="6">
    <source>
        <dbReference type="SMART" id="SM00429"/>
    </source>
</evidence>
<dbReference type="SMART" id="SM00429">
    <property type="entry name" value="IPT"/>
    <property type="match status" value="1"/>
</dbReference>
<feature type="region of interest" description="Disordered" evidence="4">
    <location>
        <begin position="234"/>
        <end position="284"/>
    </location>
</feature>
<feature type="compositionally biased region" description="Basic residues" evidence="4">
    <location>
        <begin position="245"/>
        <end position="255"/>
    </location>
</feature>
<dbReference type="RefSeq" id="XP_016606415.1">
    <property type="nucleotide sequence ID" value="XM_016754288.1"/>
</dbReference>
<dbReference type="Pfam" id="PF01833">
    <property type="entry name" value="TIG"/>
    <property type="match status" value="1"/>
</dbReference>
<keyword evidence="1" id="KW-0677">Repeat</keyword>
<dbReference type="PROSITE" id="PS50297">
    <property type="entry name" value="ANK_REP_REGION"/>
    <property type="match status" value="2"/>
</dbReference>
<dbReference type="PANTHER" id="PTHR24201">
    <property type="entry name" value="ANK_REP_REGION DOMAIN-CONTAINING PROTEIN"/>
    <property type="match status" value="1"/>
</dbReference>
<evidence type="ECO:0000256" key="3">
    <source>
        <dbReference type="PROSITE-ProRule" id="PRU00023"/>
    </source>
</evidence>
<proteinExistence type="predicted"/>
<evidence type="ECO:0000256" key="1">
    <source>
        <dbReference type="ARBA" id="ARBA00022737"/>
    </source>
</evidence>
<evidence type="ECO:0000313" key="7">
    <source>
        <dbReference type="EMBL" id="KNC98375.1"/>
    </source>
</evidence>
<evidence type="ECO:0000313" key="8">
    <source>
        <dbReference type="Proteomes" id="UP000053201"/>
    </source>
</evidence>
<dbReference type="Pfam" id="PF00023">
    <property type="entry name" value="Ank"/>
    <property type="match status" value="1"/>
</dbReference>
<dbReference type="InterPro" id="IPR036770">
    <property type="entry name" value="Ankyrin_rpt-contain_sf"/>
</dbReference>
<dbReference type="InterPro" id="IPR050776">
    <property type="entry name" value="Ank_Repeat/CDKN_Inhibitor"/>
</dbReference>
<dbReference type="VEuPathDB" id="FungiDB:SPPG_06083"/>
<dbReference type="Pfam" id="PF12796">
    <property type="entry name" value="Ank_2"/>
    <property type="match status" value="1"/>
</dbReference>
<evidence type="ECO:0000256" key="2">
    <source>
        <dbReference type="ARBA" id="ARBA00023043"/>
    </source>
</evidence>
<feature type="domain" description="IPT/TIG" evidence="6">
    <location>
        <begin position="420"/>
        <end position="508"/>
    </location>
</feature>
<dbReference type="eggNOG" id="KOG3836">
    <property type="taxonomic scope" value="Eukaryota"/>
</dbReference>
<sequence length="1187" mass="129466">MGNWQPFNGADASLGEANSVVAAGKARLDEMHNFTSKGLQVRVLGVPQQHAKSRVETQIKICLQLVTDKGDKVPLWSHLRLPEYLVPREKLRRNKMSDYDHMAAMSEKAVLNLEAVVVCASDVAKTVTTCLGCIQRERKRTRKKEANSKRAVKWEAPRLGPSGEELLDDESLSLEQKKVLLFNCSHMVDFSSGDTILPTRITCYCRHHGEKLGFCVYFVIRDCTGQIVATGMSPPIMITDDHKSSKAKANSRKRPRTDEPMSPPSGSSPPFRRSSVLSSQSNEQVPDAMSMMLGDSILSFGESNIGLGEQFMNHGHNIFPANPRPHSVAQPASPISPPQAVAFPKMDDLLANDETREHQACNGLDLNGEFGADMVMDLDNISRAADLAVFEDFMVQTGLQDPVEDAKAEAANTSAVTSQIPSVSRIVPAEGPLHGGLEVTVLGSDFYDGLTVMFGGIPAVQTHFWGATTLVCILPPAPVPGPVPVTFKEHPVNLSSESDNNAAIFTYKDDADRALMELALQVLGLRMTGKLEDARQIAMRIVADPNSGNKEPTSGATSSAQTRRSLAVSVLKQSFGVSPRVSRPELECLLLQALCNASDDQNLLDDTCTSTGHNLLHLAILSGMGSLAKWLIANEVCDIEASDQSGFAPIHFAAWTGMWSVVKELLEAGARRHVPIKQGHLPVHLAASRGHREVVKLLAVYQNVYDWDSDEGIFSGEEEESEQPVDESDVVVDPVVELHSECDMIVKEVPEHIPTDDADLKPDATDDVWLVPTSNEIGSAGKGSQARPVGRFAERPRRGKRGRGGRGGTGTLQRFSAGIREEVSVTSGKDETANEHWNAQEDDGSAISEKDGAHTAMTLAEPLQADPTLASANPEKAGDAHLVDESKAARLSVKELLYNLAAHPESKTAISQKVESLENPASNLWNKTEEKSPSSWYNPLAQLPTFLALPVSLPTPALQKKAEDKGSHGKNQIDDLSDRLPAVNTHLSPTDTSCIPPGDTPLPPYTPPVPYPQGINTLEPHQRGISRFYIQQHSPSVPSPYPSRSDSLDHLALLTNEYATDIPCNCISYSGTHETRCARYQAALERKKEMIYMMEGGRHGRSLWTFWIPVLFVVLGLAFFRFLVTNEDVETIMNKIGQAHADILGPVREWFEGARAWGAGRGEGVTEWIHTIHVRGRAIAKVGRLVV</sequence>
<dbReference type="SUPFAM" id="SSF48403">
    <property type="entry name" value="Ankyrin repeat"/>
    <property type="match status" value="1"/>
</dbReference>
<reference evidence="7 8" key="1">
    <citation type="submission" date="2009-08" db="EMBL/GenBank/DDBJ databases">
        <title>The Genome Sequence of Spizellomyces punctatus strain DAOM BR117.</title>
        <authorList>
            <consortium name="The Broad Institute Genome Sequencing Platform"/>
            <person name="Russ C."/>
            <person name="Cuomo C."/>
            <person name="Shea T."/>
            <person name="Young S.K."/>
            <person name="Zeng Q."/>
            <person name="Koehrsen M."/>
            <person name="Haas B."/>
            <person name="Borodovsky M."/>
            <person name="Guigo R."/>
            <person name="Alvarado L."/>
            <person name="Berlin A."/>
            <person name="Bochicchio J."/>
            <person name="Borenstein D."/>
            <person name="Chapman S."/>
            <person name="Chen Z."/>
            <person name="Engels R."/>
            <person name="Freedman E."/>
            <person name="Gellesch M."/>
            <person name="Goldberg J."/>
            <person name="Griggs A."/>
            <person name="Gujja S."/>
            <person name="Heiman D."/>
            <person name="Hepburn T."/>
            <person name="Howarth C."/>
            <person name="Jen D."/>
            <person name="Larson L."/>
            <person name="Lewis B."/>
            <person name="Mehta T."/>
            <person name="Park D."/>
            <person name="Pearson M."/>
            <person name="Roberts A."/>
            <person name="Saif S."/>
            <person name="Shenoy N."/>
            <person name="Sisk P."/>
            <person name="Stolte C."/>
            <person name="Sykes S."/>
            <person name="Thomson T."/>
            <person name="Walk T."/>
            <person name="White J."/>
            <person name="Yandava C."/>
            <person name="Burger G."/>
            <person name="Gray M.W."/>
            <person name="Holland P.W.H."/>
            <person name="King N."/>
            <person name="Lang F.B.F."/>
            <person name="Roger A.J."/>
            <person name="Ruiz-Trillo I."/>
            <person name="Lander E."/>
            <person name="Nusbaum C."/>
        </authorList>
    </citation>
    <scope>NUCLEOTIDE SEQUENCE [LARGE SCALE GENOMIC DNA]</scope>
    <source>
        <strain evidence="7 8">DAOM BR117</strain>
    </source>
</reference>
<dbReference type="Gene3D" id="1.25.40.20">
    <property type="entry name" value="Ankyrin repeat-containing domain"/>
    <property type="match status" value="1"/>
</dbReference>
<dbReference type="InterPro" id="IPR014756">
    <property type="entry name" value="Ig_E-set"/>
</dbReference>
<dbReference type="GeneID" id="27689415"/>
<feature type="transmembrane region" description="Helical" evidence="5">
    <location>
        <begin position="1104"/>
        <end position="1124"/>
    </location>
</feature>
<dbReference type="PROSITE" id="PS50088">
    <property type="entry name" value="ANK_REPEAT"/>
    <property type="match status" value="2"/>
</dbReference>
<dbReference type="InterPro" id="IPR057962">
    <property type="entry name" value="SPT23_MGA2_DBD"/>
</dbReference>
<name>A0A0L0H9Y8_SPIPD</name>
<dbReference type="InterPro" id="IPR002110">
    <property type="entry name" value="Ankyrin_rpt"/>
</dbReference>
<feature type="repeat" description="ANK" evidence="3">
    <location>
        <begin position="678"/>
        <end position="698"/>
    </location>
</feature>
<feature type="region of interest" description="Disordered" evidence="4">
    <location>
        <begin position="775"/>
        <end position="847"/>
    </location>
</feature>
<dbReference type="SMART" id="SM00248">
    <property type="entry name" value="ANK"/>
    <property type="match status" value="3"/>
</dbReference>
<dbReference type="Pfam" id="PF25603">
    <property type="entry name" value="SPT23_MGA2_DBD"/>
    <property type="match status" value="1"/>
</dbReference>
<keyword evidence="2 3" id="KW-0040">ANK repeat</keyword>
<evidence type="ECO:0000256" key="4">
    <source>
        <dbReference type="SAM" id="MobiDB-lite"/>
    </source>
</evidence>
<keyword evidence="8" id="KW-1185">Reference proteome</keyword>
<feature type="compositionally biased region" description="Basic and acidic residues" evidence="4">
    <location>
        <begin position="819"/>
        <end position="834"/>
    </location>
</feature>
<dbReference type="STRING" id="645134.A0A0L0H9Y8"/>